<gene>
    <name evidence="1" type="ORF">HPB51_021837</name>
</gene>
<reference evidence="1" key="2">
    <citation type="submission" date="2021-09" db="EMBL/GenBank/DDBJ databases">
        <authorList>
            <person name="Jia N."/>
            <person name="Wang J."/>
            <person name="Shi W."/>
            <person name="Du L."/>
            <person name="Sun Y."/>
            <person name="Zhan W."/>
            <person name="Jiang J."/>
            <person name="Wang Q."/>
            <person name="Zhang B."/>
            <person name="Ji P."/>
            <person name="Sakyi L.B."/>
            <person name="Cui X."/>
            <person name="Yuan T."/>
            <person name="Jiang B."/>
            <person name="Yang W."/>
            <person name="Lam T.T.-Y."/>
            <person name="Chang Q."/>
            <person name="Ding S."/>
            <person name="Wang X."/>
            <person name="Zhu J."/>
            <person name="Ruan X."/>
            <person name="Zhao L."/>
            <person name="Wei J."/>
            <person name="Que T."/>
            <person name="Du C."/>
            <person name="Cheng J."/>
            <person name="Dai P."/>
            <person name="Han X."/>
            <person name="Huang E."/>
            <person name="Gao Y."/>
            <person name="Liu J."/>
            <person name="Shao H."/>
            <person name="Ye R."/>
            <person name="Li L."/>
            <person name="Wei W."/>
            <person name="Wang X."/>
            <person name="Wang C."/>
            <person name="Huo Q."/>
            <person name="Li W."/>
            <person name="Guo W."/>
            <person name="Chen H."/>
            <person name="Chen S."/>
            <person name="Zhou L."/>
            <person name="Zhou L."/>
            <person name="Ni X."/>
            <person name="Tian J."/>
            <person name="Zhou Y."/>
            <person name="Sheng Y."/>
            <person name="Liu T."/>
            <person name="Pan Y."/>
            <person name="Xia L."/>
            <person name="Li J."/>
            <person name="Zhao F."/>
            <person name="Cao W."/>
        </authorList>
    </citation>
    <scope>NUCLEOTIDE SEQUENCE</scope>
    <source>
        <strain evidence="1">Rmic-2018</strain>
        <tissue evidence="1">Larvae</tissue>
    </source>
</reference>
<evidence type="ECO:0000313" key="1">
    <source>
        <dbReference type="EMBL" id="KAH8028982.1"/>
    </source>
</evidence>
<dbReference type="AlphaFoldDB" id="A0A9J6E3M2"/>
<protein>
    <submittedName>
        <fullName evidence="1">Uncharacterized protein</fullName>
    </submittedName>
</protein>
<keyword evidence="2" id="KW-1185">Reference proteome</keyword>
<sequence length="368" mass="40686">MVSSDTRSIASSASLYTTSITKAECFAIALAMKSRERSDGQTCISILSDSQEACRLFTKGRLPLNICNFLGGELSNTYRYVTAQAFDDQAMKKHLDKLASANIKNYGILNMVTSVKTWDDSMNRARGTIAKLKEIQGDDSNRKIVIALGLFDYNEPNAWDKYRKGFRDAVDTNNEQVNPKVRHVGVDLGARNTMADTVIAISSMSMVESSDTCYAAPTSVLDSSRLQDPARTTAKSYPDLKTHAALVSANVMYNKNSTRLGLSFEMGALFYSLNETTDSLEKRAYHPCERFYLTGLDIVDCIGGLFDIDVLPGGMKFGSPFVGPNMVITWEDEESLKYKTEEKPEGERLALALRFEEADSGRPGFGLF</sequence>
<dbReference type="Proteomes" id="UP000821866">
    <property type="component" value="Chromosome 4"/>
</dbReference>
<proteinExistence type="predicted"/>
<comment type="caution">
    <text evidence="1">The sequence shown here is derived from an EMBL/GenBank/DDBJ whole genome shotgun (WGS) entry which is preliminary data.</text>
</comment>
<organism evidence="1 2">
    <name type="scientific">Rhipicephalus microplus</name>
    <name type="common">Cattle tick</name>
    <name type="synonym">Boophilus microplus</name>
    <dbReference type="NCBI Taxonomy" id="6941"/>
    <lineage>
        <taxon>Eukaryota</taxon>
        <taxon>Metazoa</taxon>
        <taxon>Ecdysozoa</taxon>
        <taxon>Arthropoda</taxon>
        <taxon>Chelicerata</taxon>
        <taxon>Arachnida</taxon>
        <taxon>Acari</taxon>
        <taxon>Parasitiformes</taxon>
        <taxon>Ixodida</taxon>
        <taxon>Ixodoidea</taxon>
        <taxon>Ixodidae</taxon>
        <taxon>Rhipicephalinae</taxon>
        <taxon>Rhipicephalus</taxon>
        <taxon>Boophilus</taxon>
    </lineage>
</organism>
<dbReference type="EMBL" id="JABSTU010000006">
    <property type="protein sequence ID" value="KAH8028982.1"/>
    <property type="molecule type" value="Genomic_DNA"/>
</dbReference>
<dbReference type="VEuPathDB" id="VectorBase:LOC119168558"/>
<accession>A0A9J6E3M2</accession>
<name>A0A9J6E3M2_RHIMP</name>
<evidence type="ECO:0000313" key="2">
    <source>
        <dbReference type="Proteomes" id="UP000821866"/>
    </source>
</evidence>
<reference evidence="1" key="1">
    <citation type="journal article" date="2020" name="Cell">
        <title>Large-Scale Comparative Analyses of Tick Genomes Elucidate Their Genetic Diversity and Vector Capacities.</title>
        <authorList>
            <consortium name="Tick Genome and Microbiome Consortium (TIGMIC)"/>
            <person name="Jia N."/>
            <person name="Wang J."/>
            <person name="Shi W."/>
            <person name="Du L."/>
            <person name="Sun Y."/>
            <person name="Zhan W."/>
            <person name="Jiang J.F."/>
            <person name="Wang Q."/>
            <person name="Zhang B."/>
            <person name="Ji P."/>
            <person name="Bell-Sakyi L."/>
            <person name="Cui X.M."/>
            <person name="Yuan T.T."/>
            <person name="Jiang B.G."/>
            <person name="Yang W.F."/>
            <person name="Lam T.T."/>
            <person name="Chang Q.C."/>
            <person name="Ding S.J."/>
            <person name="Wang X.J."/>
            <person name="Zhu J.G."/>
            <person name="Ruan X.D."/>
            <person name="Zhao L."/>
            <person name="Wei J.T."/>
            <person name="Ye R.Z."/>
            <person name="Que T.C."/>
            <person name="Du C.H."/>
            <person name="Zhou Y.H."/>
            <person name="Cheng J.X."/>
            <person name="Dai P.F."/>
            <person name="Guo W.B."/>
            <person name="Han X.H."/>
            <person name="Huang E.J."/>
            <person name="Li L.F."/>
            <person name="Wei W."/>
            <person name="Gao Y.C."/>
            <person name="Liu J.Z."/>
            <person name="Shao H.Z."/>
            <person name="Wang X."/>
            <person name="Wang C.C."/>
            <person name="Yang T.C."/>
            <person name="Huo Q.B."/>
            <person name="Li W."/>
            <person name="Chen H.Y."/>
            <person name="Chen S.E."/>
            <person name="Zhou L.G."/>
            <person name="Ni X.B."/>
            <person name="Tian J.H."/>
            <person name="Sheng Y."/>
            <person name="Liu T."/>
            <person name="Pan Y.S."/>
            <person name="Xia L.Y."/>
            <person name="Li J."/>
            <person name="Zhao F."/>
            <person name="Cao W.C."/>
        </authorList>
    </citation>
    <scope>NUCLEOTIDE SEQUENCE</scope>
    <source>
        <strain evidence="1">Rmic-2018</strain>
    </source>
</reference>